<dbReference type="AlphaFoldDB" id="A0A0F5JZZ1"/>
<dbReference type="PATRIC" id="fig|28092.6.peg.3563"/>
<dbReference type="STRING" id="28092.WM40_15095"/>
<keyword evidence="6" id="KW-1278">Translocase</keyword>
<dbReference type="InterPro" id="IPR027417">
    <property type="entry name" value="P-loop_NTPase"/>
</dbReference>
<dbReference type="PANTHER" id="PTHR43166:SF6">
    <property type="entry name" value="PHOSPHONATES IMPORT ATP-BINDING PROTEIN PHNC"/>
    <property type="match status" value="1"/>
</dbReference>
<evidence type="ECO:0000256" key="4">
    <source>
        <dbReference type="ARBA" id="ARBA00022741"/>
    </source>
</evidence>
<dbReference type="SMART" id="SM00382">
    <property type="entry name" value="AAA"/>
    <property type="match status" value="1"/>
</dbReference>
<keyword evidence="4" id="KW-0547">Nucleotide-binding</keyword>
<dbReference type="InterPro" id="IPR017871">
    <property type="entry name" value="ABC_transporter-like_CS"/>
</dbReference>
<dbReference type="GO" id="GO:0015416">
    <property type="term" value="F:ABC-type phosphonate transporter activity"/>
    <property type="evidence" value="ECO:0007669"/>
    <property type="project" value="InterPro"/>
</dbReference>
<organism evidence="9 10">
    <name type="scientific">Robbsia andropogonis</name>
    <dbReference type="NCBI Taxonomy" id="28092"/>
    <lineage>
        <taxon>Bacteria</taxon>
        <taxon>Pseudomonadati</taxon>
        <taxon>Pseudomonadota</taxon>
        <taxon>Betaproteobacteria</taxon>
        <taxon>Burkholderiales</taxon>
        <taxon>Burkholderiaceae</taxon>
        <taxon>Robbsia</taxon>
    </lineage>
</organism>
<dbReference type="CDD" id="cd03256">
    <property type="entry name" value="ABC_PhnC_transporter"/>
    <property type="match status" value="1"/>
</dbReference>
<keyword evidence="3" id="KW-0997">Cell inner membrane</keyword>
<evidence type="ECO:0000256" key="3">
    <source>
        <dbReference type="ARBA" id="ARBA00022519"/>
    </source>
</evidence>
<dbReference type="PROSITE" id="PS50893">
    <property type="entry name" value="ABC_TRANSPORTER_2"/>
    <property type="match status" value="1"/>
</dbReference>
<evidence type="ECO:0000256" key="5">
    <source>
        <dbReference type="ARBA" id="ARBA00022840"/>
    </source>
</evidence>
<dbReference type="EMBL" id="LAQU01000015">
    <property type="protein sequence ID" value="KKB62877.1"/>
    <property type="molecule type" value="Genomic_DNA"/>
</dbReference>
<dbReference type="GO" id="GO:0016887">
    <property type="term" value="F:ATP hydrolysis activity"/>
    <property type="evidence" value="ECO:0007669"/>
    <property type="project" value="InterPro"/>
</dbReference>
<dbReference type="InterPro" id="IPR003593">
    <property type="entry name" value="AAA+_ATPase"/>
</dbReference>
<keyword evidence="1" id="KW-0813">Transport</keyword>
<keyword evidence="7" id="KW-0472">Membrane</keyword>
<dbReference type="Pfam" id="PF00005">
    <property type="entry name" value="ABC_tran"/>
    <property type="match status" value="1"/>
</dbReference>
<dbReference type="GO" id="GO:0016020">
    <property type="term" value="C:membrane"/>
    <property type="evidence" value="ECO:0007669"/>
    <property type="project" value="InterPro"/>
</dbReference>
<evidence type="ECO:0000256" key="6">
    <source>
        <dbReference type="ARBA" id="ARBA00022967"/>
    </source>
</evidence>
<dbReference type="Gene3D" id="3.40.50.300">
    <property type="entry name" value="P-loop containing nucleotide triphosphate hydrolases"/>
    <property type="match status" value="1"/>
</dbReference>
<evidence type="ECO:0000256" key="1">
    <source>
        <dbReference type="ARBA" id="ARBA00022448"/>
    </source>
</evidence>
<proteinExistence type="predicted"/>
<evidence type="ECO:0000313" key="10">
    <source>
        <dbReference type="Proteomes" id="UP000033618"/>
    </source>
</evidence>
<dbReference type="PROSITE" id="PS00211">
    <property type="entry name" value="ABC_TRANSPORTER_1"/>
    <property type="match status" value="1"/>
</dbReference>
<dbReference type="InterPro" id="IPR012693">
    <property type="entry name" value="ABC_transpr_PhnC"/>
</dbReference>
<dbReference type="PANTHER" id="PTHR43166">
    <property type="entry name" value="AMINO ACID IMPORT ATP-BINDING PROTEIN"/>
    <property type="match status" value="1"/>
</dbReference>
<keyword evidence="5" id="KW-0067">ATP-binding</keyword>
<gene>
    <name evidence="9" type="ORF">WM40_15095</name>
</gene>
<accession>A0A0F5JZZ1</accession>
<protein>
    <submittedName>
        <fullName evidence="9">Phosphonate ABC transporter</fullName>
    </submittedName>
</protein>
<dbReference type="InterPro" id="IPR050086">
    <property type="entry name" value="MetN_ABC_transporter-like"/>
</dbReference>
<feature type="domain" description="ABC transporter" evidence="8">
    <location>
        <begin position="1"/>
        <end position="238"/>
    </location>
</feature>
<dbReference type="GO" id="GO:0005524">
    <property type="term" value="F:ATP binding"/>
    <property type="evidence" value="ECO:0007669"/>
    <property type="project" value="UniProtKB-KW"/>
</dbReference>
<evidence type="ECO:0000256" key="7">
    <source>
        <dbReference type="ARBA" id="ARBA00023136"/>
    </source>
</evidence>
<comment type="caution">
    <text evidence="9">The sequence shown here is derived from an EMBL/GenBank/DDBJ whole genome shotgun (WGS) entry which is preliminary data.</text>
</comment>
<evidence type="ECO:0000256" key="2">
    <source>
        <dbReference type="ARBA" id="ARBA00022475"/>
    </source>
</evidence>
<sequence>MRYPNGHTALQRIDLQVAPGELIAVLGANGCGKSTLMKCIVGLLQPTAGKINVEGRDLAVLSGEALRVARLPVALISQHANLVKRRSVLANVCTGSLGRHRTWRTALGRLPREEITPGLNYLNEVGLLHLASQRAGTLSGGQAQRVAVARALTQRPQVLLADEPLASLDPEAADEVMRLLQRLAREEGLAVICVLHQPELAKRYADRLIGLYQGKVAFDAPSARVSVEQIANLYRSEAR</sequence>
<dbReference type="Proteomes" id="UP000033618">
    <property type="component" value="Unassembled WGS sequence"/>
</dbReference>
<dbReference type="SUPFAM" id="SSF52540">
    <property type="entry name" value="P-loop containing nucleoside triphosphate hydrolases"/>
    <property type="match status" value="1"/>
</dbReference>
<keyword evidence="10" id="KW-1185">Reference proteome</keyword>
<name>A0A0F5JZZ1_9BURK</name>
<dbReference type="InterPro" id="IPR003439">
    <property type="entry name" value="ABC_transporter-like_ATP-bd"/>
</dbReference>
<keyword evidence="2" id="KW-1003">Cell membrane</keyword>
<evidence type="ECO:0000313" key="9">
    <source>
        <dbReference type="EMBL" id="KKB62877.1"/>
    </source>
</evidence>
<evidence type="ECO:0000259" key="8">
    <source>
        <dbReference type="PROSITE" id="PS50893"/>
    </source>
</evidence>
<dbReference type="NCBIfam" id="TIGR02315">
    <property type="entry name" value="ABC_phnC"/>
    <property type="match status" value="1"/>
</dbReference>
<reference evidence="9 10" key="1">
    <citation type="submission" date="2015-03" db="EMBL/GenBank/DDBJ databases">
        <title>Draft Genome Sequence of Burkholderia andropogonis type strain ICMP2807, isolated from Sorghum bicolor.</title>
        <authorList>
            <person name="Lopes-Santos L."/>
            <person name="Castro D.B."/>
            <person name="Ottoboni L.M."/>
            <person name="Park D."/>
            <person name="Weirc B.S."/>
            <person name="Destefano S.A."/>
        </authorList>
    </citation>
    <scope>NUCLEOTIDE SEQUENCE [LARGE SCALE GENOMIC DNA]</scope>
    <source>
        <strain evidence="9 10">ICMP2807</strain>
    </source>
</reference>